<evidence type="ECO:0000313" key="1">
    <source>
        <dbReference type="EMBL" id="TDT16682.1"/>
    </source>
</evidence>
<dbReference type="Proteomes" id="UP000294558">
    <property type="component" value="Unassembled WGS sequence"/>
</dbReference>
<protein>
    <recommendedName>
        <fullName evidence="3">Single-stranded DNA-binding protein</fullName>
    </recommendedName>
</protein>
<reference evidence="1 2" key="1">
    <citation type="submission" date="2019-03" db="EMBL/GenBank/DDBJ databases">
        <title>Sequencing the genomes of 1000 actinobacteria strains.</title>
        <authorList>
            <person name="Klenk H.-P."/>
        </authorList>
    </citation>
    <scope>NUCLEOTIDE SEQUENCE [LARGE SCALE GENOMIC DNA]</scope>
    <source>
        <strain evidence="1 2">DSM 18936</strain>
    </source>
</reference>
<keyword evidence="2" id="KW-1185">Reference proteome</keyword>
<organism evidence="1 2">
    <name type="scientific">Ilumatobacter fluminis</name>
    <dbReference type="NCBI Taxonomy" id="467091"/>
    <lineage>
        <taxon>Bacteria</taxon>
        <taxon>Bacillati</taxon>
        <taxon>Actinomycetota</taxon>
        <taxon>Acidimicrobiia</taxon>
        <taxon>Acidimicrobiales</taxon>
        <taxon>Ilumatobacteraceae</taxon>
        <taxon>Ilumatobacter</taxon>
    </lineage>
</organism>
<evidence type="ECO:0000313" key="2">
    <source>
        <dbReference type="Proteomes" id="UP000294558"/>
    </source>
</evidence>
<proteinExistence type="predicted"/>
<comment type="caution">
    <text evidence="1">The sequence shown here is derived from an EMBL/GenBank/DDBJ whole genome shotgun (WGS) entry which is preliminary data.</text>
</comment>
<sequence>MVRVNTVQMVGEVRERPFRPGEGNRVVVKVRVHDDESGRFDNVEFDSFGAVGDFAIRLFSGDRIAVRGRLEGRVFDDGDEIKIVANHVELVRRASDAPANERHHHDHDD</sequence>
<name>A0A4R7HZK3_9ACTN</name>
<accession>A0A4R7HZK3</accession>
<dbReference type="AlphaFoldDB" id="A0A4R7HZK3"/>
<dbReference type="EMBL" id="SOAU01000001">
    <property type="protein sequence ID" value="TDT16682.1"/>
    <property type="molecule type" value="Genomic_DNA"/>
</dbReference>
<evidence type="ECO:0008006" key="3">
    <source>
        <dbReference type="Google" id="ProtNLM"/>
    </source>
</evidence>
<gene>
    <name evidence="1" type="ORF">BDK89_2275</name>
</gene>